<evidence type="ECO:0000313" key="1">
    <source>
        <dbReference type="EMBL" id="OWR42683.1"/>
    </source>
</evidence>
<sequence length="225" mass="25238">MIGTYIVLLVIGASTAIPEARGAKRPAPPYVEANGQFQQAKYFVQSNLPLKPRDIHDPAERQNQGYGVLVGVVSDLVDALDRPDYEPMLVLAESVPASLRNYLEIAKQAQLEVSDLELKVQLITDYMAATCISYTIQECNEHVQEKVESLPTLYRAPAKLLLKLGKVSTVILNNQDNLQEVTKDHGEVSYLLHNVEKPDFQNFIKELNEIKHAAKNIQLRRMSNN</sequence>
<dbReference type="AlphaFoldDB" id="A0A212EMH0"/>
<dbReference type="Proteomes" id="UP000007151">
    <property type="component" value="Unassembled WGS sequence"/>
</dbReference>
<organism evidence="1 2">
    <name type="scientific">Danaus plexippus plexippus</name>
    <dbReference type="NCBI Taxonomy" id="278856"/>
    <lineage>
        <taxon>Eukaryota</taxon>
        <taxon>Metazoa</taxon>
        <taxon>Ecdysozoa</taxon>
        <taxon>Arthropoda</taxon>
        <taxon>Hexapoda</taxon>
        <taxon>Insecta</taxon>
        <taxon>Pterygota</taxon>
        <taxon>Neoptera</taxon>
        <taxon>Endopterygota</taxon>
        <taxon>Lepidoptera</taxon>
        <taxon>Glossata</taxon>
        <taxon>Ditrysia</taxon>
        <taxon>Papilionoidea</taxon>
        <taxon>Nymphalidae</taxon>
        <taxon>Danainae</taxon>
        <taxon>Danaini</taxon>
        <taxon>Danaina</taxon>
        <taxon>Danaus</taxon>
        <taxon>Danaus</taxon>
    </lineage>
</organism>
<gene>
    <name evidence="1" type="ORF">KGM_208803</name>
</gene>
<accession>A0A212EMH0</accession>
<keyword evidence="2" id="KW-1185">Reference proteome</keyword>
<evidence type="ECO:0000313" key="2">
    <source>
        <dbReference type="Proteomes" id="UP000007151"/>
    </source>
</evidence>
<dbReference type="OrthoDB" id="6902926at2759"/>
<dbReference type="KEGG" id="dpl:KGM_208803"/>
<reference evidence="1 2" key="1">
    <citation type="journal article" date="2011" name="Cell">
        <title>The monarch butterfly genome yields insights into long-distance migration.</title>
        <authorList>
            <person name="Zhan S."/>
            <person name="Merlin C."/>
            <person name="Boore J.L."/>
            <person name="Reppert S.M."/>
        </authorList>
    </citation>
    <scope>NUCLEOTIDE SEQUENCE [LARGE SCALE GENOMIC DNA]</scope>
    <source>
        <strain evidence="1">F-2</strain>
    </source>
</reference>
<protein>
    <submittedName>
        <fullName evidence="1">Uncharacterized protein</fullName>
    </submittedName>
</protein>
<dbReference type="EMBL" id="AGBW02013840">
    <property type="protein sequence ID" value="OWR42683.1"/>
    <property type="molecule type" value="Genomic_DNA"/>
</dbReference>
<comment type="caution">
    <text evidence="1">The sequence shown here is derived from an EMBL/GenBank/DDBJ whole genome shotgun (WGS) entry which is preliminary data.</text>
</comment>
<proteinExistence type="predicted"/>
<name>A0A212EMH0_DANPL</name>